<dbReference type="NCBIfam" id="TIGR01686">
    <property type="entry name" value="FkbH"/>
    <property type="match status" value="1"/>
</dbReference>
<dbReference type="InterPro" id="IPR023214">
    <property type="entry name" value="HAD_sf"/>
</dbReference>
<dbReference type="EMBL" id="AJAT01000016">
    <property type="protein sequence ID" value="EOL42975.1"/>
    <property type="molecule type" value="Genomic_DNA"/>
</dbReference>
<dbReference type="OrthoDB" id="323926at2"/>
<dbReference type="InterPro" id="IPR036412">
    <property type="entry name" value="HAD-like_sf"/>
</dbReference>
<comment type="caution">
    <text evidence="1">The sequence shown here is derived from an EMBL/GenBank/DDBJ whole genome shotgun (WGS) entry which is preliminary data.</text>
</comment>
<evidence type="ECO:0000313" key="1">
    <source>
        <dbReference type="EMBL" id="EOL42975.1"/>
    </source>
</evidence>
<sequence>MRIEEMKKIKLIIWDLDDTFWQGTLSEEEIIPIEENVQLVIKLSKRGIVSSICSKNDFEEAMNQLNALKIDNYFVFESIDWSSKGPRIKNIVQDMNLREENVLFIDDNELNLNEAKYFCPNIHILLPIKKELENLYRLANTLGKDDGQLTRLQNYKVLEEKTVAEKLAVSNTDFLFDCNIQIQIHSERKDIETHIRRVYELIGRTNQLNFTKKRSTFEALQGQLKEENIEMGYVTAQDNFGDYGIVGLYALDTKINELVHFLFSCRSMGMGIENYVYQQLNEPKLITIEPVAYHVDKNKKSPWINQSTNKIRNERQDIQHAATEKTILIKGSCEIEWVIDLLSTDAPFSKEIGHLNTKTGADITSFNHSTNVYNSFYLTSAQKECLGKEVPLWDDELVSTDMNKNNYDIVFLSGFLDQWEGVYQRKGTGEKIALGIEKIDYTSRKMLEEQIRKTQKEDNQKYIQQQRKKIDGFTNKYVYVGKVSAVEAADNFKKIVKKVPKETLVVIMLPSDFQVTSYGENRRRQGEERGLYNQAIWQALKGYKNVRYINFSTFTHSESDFLETQDHFTKKIYYEVALEMQKIINETVNHQVNRISAEEFRQKKFRNSYSTMNALGLLKPLIKSKNFIQSKK</sequence>
<dbReference type="SUPFAM" id="SSF56784">
    <property type="entry name" value="HAD-like"/>
    <property type="match status" value="1"/>
</dbReference>
<proteinExistence type="predicted"/>
<dbReference type="Gene3D" id="3.40.50.1000">
    <property type="entry name" value="HAD superfamily/HAD-like"/>
    <property type="match status" value="1"/>
</dbReference>
<keyword evidence="2" id="KW-1185">Reference proteome</keyword>
<dbReference type="Proteomes" id="UP000013785">
    <property type="component" value="Unassembled WGS sequence"/>
</dbReference>
<name>R3WMC5_9ENTE</name>
<dbReference type="InterPro" id="IPR010033">
    <property type="entry name" value="HAD_SF_ppase_IIIC"/>
</dbReference>
<gene>
    <name evidence="1" type="ORF">UC3_01952</name>
</gene>
<dbReference type="HOGENOM" id="CLU_022703_0_0_9"/>
<dbReference type="PATRIC" id="fig|1158610.3.peg.1946"/>
<dbReference type="AlphaFoldDB" id="R3WMC5"/>
<dbReference type="InterPro" id="IPR010037">
    <property type="entry name" value="FkbH_domain"/>
</dbReference>
<protein>
    <submittedName>
        <fullName evidence="1">FkbH domain-containing protein</fullName>
    </submittedName>
</protein>
<organism evidence="1 2">
    <name type="scientific">Enterococcus phoeniculicola ATCC BAA-412</name>
    <dbReference type="NCBI Taxonomy" id="1158610"/>
    <lineage>
        <taxon>Bacteria</taxon>
        <taxon>Bacillati</taxon>
        <taxon>Bacillota</taxon>
        <taxon>Bacilli</taxon>
        <taxon>Lactobacillales</taxon>
        <taxon>Enterococcaceae</taxon>
        <taxon>Enterococcus</taxon>
    </lineage>
</organism>
<dbReference type="STRING" id="154621.RV11_GL003206"/>
<accession>R3WMC5</accession>
<dbReference type="NCBIfam" id="TIGR01681">
    <property type="entry name" value="HAD-SF-IIIC"/>
    <property type="match status" value="1"/>
</dbReference>
<reference evidence="1 2" key="1">
    <citation type="submission" date="2013-02" db="EMBL/GenBank/DDBJ databases">
        <title>The Genome Sequence of Enterococcus phoeniculicola BAA-412.</title>
        <authorList>
            <consortium name="The Broad Institute Genome Sequencing Platform"/>
            <consortium name="The Broad Institute Genome Sequencing Center for Infectious Disease"/>
            <person name="Earl A.M."/>
            <person name="Gilmore M.S."/>
            <person name="Lebreton F."/>
            <person name="Walker B."/>
            <person name="Young S.K."/>
            <person name="Zeng Q."/>
            <person name="Gargeya S."/>
            <person name="Fitzgerald M."/>
            <person name="Haas B."/>
            <person name="Abouelleil A."/>
            <person name="Alvarado L."/>
            <person name="Arachchi H.M."/>
            <person name="Berlin A.M."/>
            <person name="Chapman S.B."/>
            <person name="Dewar J."/>
            <person name="Goldberg J."/>
            <person name="Griggs A."/>
            <person name="Gujja S."/>
            <person name="Hansen M."/>
            <person name="Howarth C."/>
            <person name="Imamovic A."/>
            <person name="Larimer J."/>
            <person name="McCowan C."/>
            <person name="Murphy C."/>
            <person name="Neiman D."/>
            <person name="Pearson M."/>
            <person name="Priest M."/>
            <person name="Roberts A."/>
            <person name="Saif S."/>
            <person name="Shea T."/>
            <person name="Sisk P."/>
            <person name="Sykes S."/>
            <person name="Wortman J."/>
            <person name="Nusbaum C."/>
            <person name="Birren B."/>
        </authorList>
    </citation>
    <scope>NUCLEOTIDE SEQUENCE [LARGE SCALE GENOMIC DNA]</scope>
    <source>
        <strain evidence="1 2">ATCC BAA-412</strain>
    </source>
</reference>
<dbReference type="eggNOG" id="COG3882">
    <property type="taxonomic scope" value="Bacteria"/>
</dbReference>
<evidence type="ECO:0000313" key="2">
    <source>
        <dbReference type="Proteomes" id="UP000013785"/>
    </source>
</evidence>